<name>A0AC60QR16_IXOPE</name>
<sequence>MVVEDEYGNPVGQGDSIDTRLDHDSHASDSVSDAPVYDEARCLADSFAEYGKSTLPHSTTKKAEAVALIMAFLTSENMPWTALDKLLHLVNRLFGAGSDSEARKVCSKCAMTFELAQAKSDVKLREEAQAPSDVIQDITSAAGYRHLQQSGLHEWTDLTITFNTDGSPLYKSSRASVWPVQFIVNELPPSERFNHCVLGGLWFGSSHPDMSLFMTKFVEEVTSLGSLTWEHDSTVLSSKVHALCCCVDAPARAEVRHHVQYNGYFGCSWCLASGEHQEGSLRYRGKTPDEERTPEGVRRDMQLALLSGASVNGVKGPSPLTDLPYFNLVWGFSVDYMHCVLLGVIRQFTEYLFSSTNCRENYYIGKLSTYTCSEYRYNDNSADELPQAYYKCAWRFVAGCQVTWSKICS</sequence>
<comment type="caution">
    <text evidence="1">The sequence shown here is derived from an EMBL/GenBank/DDBJ whole genome shotgun (WGS) entry which is preliminary data.</text>
</comment>
<dbReference type="Proteomes" id="UP000805193">
    <property type="component" value="Unassembled WGS sequence"/>
</dbReference>
<organism evidence="1 2">
    <name type="scientific">Ixodes persulcatus</name>
    <name type="common">Taiga tick</name>
    <dbReference type="NCBI Taxonomy" id="34615"/>
    <lineage>
        <taxon>Eukaryota</taxon>
        <taxon>Metazoa</taxon>
        <taxon>Ecdysozoa</taxon>
        <taxon>Arthropoda</taxon>
        <taxon>Chelicerata</taxon>
        <taxon>Arachnida</taxon>
        <taxon>Acari</taxon>
        <taxon>Parasitiformes</taxon>
        <taxon>Ixodida</taxon>
        <taxon>Ixodoidea</taxon>
        <taxon>Ixodidae</taxon>
        <taxon>Ixodinae</taxon>
        <taxon>Ixodes</taxon>
    </lineage>
</organism>
<reference evidence="1 2" key="1">
    <citation type="journal article" date="2020" name="Cell">
        <title>Large-Scale Comparative Analyses of Tick Genomes Elucidate Their Genetic Diversity and Vector Capacities.</title>
        <authorList>
            <consortium name="Tick Genome and Microbiome Consortium (TIGMIC)"/>
            <person name="Jia N."/>
            <person name="Wang J."/>
            <person name="Shi W."/>
            <person name="Du L."/>
            <person name="Sun Y."/>
            <person name="Zhan W."/>
            <person name="Jiang J.F."/>
            <person name="Wang Q."/>
            <person name="Zhang B."/>
            <person name="Ji P."/>
            <person name="Bell-Sakyi L."/>
            <person name="Cui X.M."/>
            <person name="Yuan T.T."/>
            <person name="Jiang B.G."/>
            <person name="Yang W.F."/>
            <person name="Lam T.T."/>
            <person name="Chang Q.C."/>
            <person name="Ding S.J."/>
            <person name="Wang X.J."/>
            <person name="Zhu J.G."/>
            <person name="Ruan X.D."/>
            <person name="Zhao L."/>
            <person name="Wei J.T."/>
            <person name="Ye R.Z."/>
            <person name="Que T.C."/>
            <person name="Du C.H."/>
            <person name="Zhou Y.H."/>
            <person name="Cheng J.X."/>
            <person name="Dai P.F."/>
            <person name="Guo W.B."/>
            <person name="Han X.H."/>
            <person name="Huang E.J."/>
            <person name="Li L.F."/>
            <person name="Wei W."/>
            <person name="Gao Y.C."/>
            <person name="Liu J.Z."/>
            <person name="Shao H.Z."/>
            <person name="Wang X."/>
            <person name="Wang C.C."/>
            <person name="Yang T.C."/>
            <person name="Huo Q.B."/>
            <person name="Li W."/>
            <person name="Chen H.Y."/>
            <person name="Chen S.E."/>
            <person name="Zhou L.G."/>
            <person name="Ni X.B."/>
            <person name="Tian J.H."/>
            <person name="Sheng Y."/>
            <person name="Liu T."/>
            <person name="Pan Y.S."/>
            <person name="Xia L.Y."/>
            <person name="Li J."/>
            <person name="Zhao F."/>
            <person name="Cao W.C."/>
        </authorList>
    </citation>
    <scope>NUCLEOTIDE SEQUENCE [LARGE SCALE GENOMIC DNA]</scope>
    <source>
        <strain evidence="1">Iper-2018</strain>
    </source>
</reference>
<dbReference type="EMBL" id="JABSTQ010006722">
    <property type="protein sequence ID" value="KAG0436799.1"/>
    <property type="molecule type" value="Genomic_DNA"/>
</dbReference>
<keyword evidence="2" id="KW-1185">Reference proteome</keyword>
<accession>A0AC60QR16</accession>
<gene>
    <name evidence="1" type="ORF">HPB47_017753</name>
</gene>
<evidence type="ECO:0000313" key="2">
    <source>
        <dbReference type="Proteomes" id="UP000805193"/>
    </source>
</evidence>
<protein>
    <submittedName>
        <fullName evidence="1">Uncharacterized protein</fullName>
    </submittedName>
</protein>
<proteinExistence type="predicted"/>
<evidence type="ECO:0000313" key="1">
    <source>
        <dbReference type="EMBL" id="KAG0436799.1"/>
    </source>
</evidence>